<accession>A0A8H6F2G6</accession>
<dbReference type="Gene3D" id="3.30.1360.20">
    <property type="entry name" value="Transcriptional coactivator/pterin dehydratase"/>
    <property type="match status" value="1"/>
</dbReference>
<dbReference type="InterPro" id="IPR001533">
    <property type="entry name" value="Pterin_deHydtase"/>
</dbReference>
<comment type="similarity">
    <text evidence="2">Belongs to the pterin-4-alpha-carbinolamine dehydratase family.</text>
</comment>
<evidence type="ECO:0000256" key="3">
    <source>
        <dbReference type="ARBA" id="ARBA00013252"/>
    </source>
</evidence>
<dbReference type="Proteomes" id="UP000536275">
    <property type="component" value="Unassembled WGS sequence"/>
</dbReference>
<sequence>MSRRVLPALHEIAIRQGLENINQLGYPHWSFVKLDEPPAHVLTVHYQLKNFKTTWEFLNSVAELAASKRHHPTIITTYNKVDIQLTTHDSDNSVTQDDLDMAEAIQKQYHELTK</sequence>
<protein>
    <recommendedName>
        <fullName evidence="3">4a-hydroxytetrahydrobiopterin dehydratase</fullName>
        <ecNumber evidence="3">4.2.1.96</ecNumber>
    </recommendedName>
    <alternativeName>
        <fullName evidence="5">4-alpha-hydroxy-tetrahydropterin dehydratase</fullName>
    </alternativeName>
</protein>
<evidence type="ECO:0000256" key="2">
    <source>
        <dbReference type="ARBA" id="ARBA00006472"/>
    </source>
</evidence>
<dbReference type="InterPro" id="IPR036428">
    <property type="entry name" value="PCD_sf"/>
</dbReference>
<dbReference type="EMBL" id="JABWAD010000050">
    <property type="protein sequence ID" value="KAF6068880.1"/>
    <property type="molecule type" value="Genomic_DNA"/>
</dbReference>
<proteinExistence type="inferred from homology"/>
<dbReference type="OMA" id="WQLITRS"/>
<dbReference type="AlphaFoldDB" id="A0A8H6F2G6"/>
<gene>
    <name evidence="6" type="ORF">FOB64_003731</name>
</gene>
<comment type="caution">
    <text evidence="6">The sequence shown here is derived from an EMBL/GenBank/DDBJ whole genome shotgun (WGS) entry which is preliminary data.</text>
</comment>
<dbReference type="SUPFAM" id="SSF55248">
    <property type="entry name" value="PCD-like"/>
    <property type="match status" value="1"/>
</dbReference>
<dbReference type="SMR" id="A0A8H6F2G6"/>
<dbReference type="PANTHER" id="PTHR12599">
    <property type="entry name" value="PTERIN-4-ALPHA-CARBINOLAMINE DEHYDRATASE"/>
    <property type="match status" value="1"/>
</dbReference>
<evidence type="ECO:0000313" key="7">
    <source>
        <dbReference type="Proteomes" id="UP000536275"/>
    </source>
</evidence>
<name>A0A8H6F2G6_CANAX</name>
<evidence type="ECO:0000256" key="5">
    <source>
        <dbReference type="ARBA" id="ARBA00030497"/>
    </source>
</evidence>
<dbReference type="CDD" id="cd00488">
    <property type="entry name" value="PCD_DCoH"/>
    <property type="match status" value="1"/>
</dbReference>
<dbReference type="GO" id="GO:0008124">
    <property type="term" value="F:4-alpha-hydroxytetrahydrobiopterin dehydratase activity"/>
    <property type="evidence" value="ECO:0007669"/>
    <property type="project" value="UniProtKB-EC"/>
</dbReference>
<dbReference type="GO" id="GO:0006729">
    <property type="term" value="P:tetrahydrobiopterin biosynthetic process"/>
    <property type="evidence" value="ECO:0007669"/>
    <property type="project" value="InterPro"/>
</dbReference>
<evidence type="ECO:0000256" key="1">
    <source>
        <dbReference type="ARBA" id="ARBA00001554"/>
    </source>
</evidence>
<dbReference type="Pfam" id="PF01329">
    <property type="entry name" value="Pterin_4a"/>
    <property type="match status" value="1"/>
</dbReference>
<keyword evidence="4" id="KW-0456">Lyase</keyword>
<reference evidence="6 7" key="1">
    <citation type="submission" date="2020-03" db="EMBL/GenBank/DDBJ databases">
        <title>FDA dAtabase for Regulatory Grade micrObial Sequences (FDA-ARGOS): Supporting development and validation of Infectious Disease Dx tests.</title>
        <authorList>
            <person name="Campos J."/>
            <person name="Goldberg B."/>
            <person name="Tallon L."/>
            <person name="Sadzewicz L."/>
            <person name="Vavikolanu K."/>
            <person name="Mehta A."/>
            <person name="Aluvathingal J."/>
            <person name="Nadendla S."/>
            <person name="Nandy P."/>
            <person name="Geyer C."/>
            <person name="Yan Y."/>
            <person name="Sichtig H."/>
        </authorList>
    </citation>
    <scope>NUCLEOTIDE SEQUENCE [LARGE SCALE GENOMIC DNA]</scope>
    <source>
        <strain evidence="6 7">FDAARGOS_656</strain>
    </source>
</reference>
<comment type="catalytic activity">
    <reaction evidence="1">
        <text>(4aS,6R)-4a-hydroxy-L-erythro-5,6,7,8-tetrahydrobiopterin = (6R)-L-erythro-6,7-dihydrobiopterin + H2O</text>
        <dbReference type="Rhea" id="RHEA:11920"/>
        <dbReference type="ChEBI" id="CHEBI:15377"/>
        <dbReference type="ChEBI" id="CHEBI:15642"/>
        <dbReference type="ChEBI" id="CHEBI:43120"/>
        <dbReference type="EC" id="4.2.1.96"/>
    </reaction>
</comment>
<dbReference type="FunFam" id="3.30.1360.20:FF:000006">
    <property type="match status" value="1"/>
</dbReference>
<evidence type="ECO:0000313" key="6">
    <source>
        <dbReference type="EMBL" id="KAF6068880.1"/>
    </source>
</evidence>
<dbReference type="PANTHER" id="PTHR12599:SF0">
    <property type="entry name" value="PTERIN-4-ALPHA-CARBINOLAMINE DEHYDRATASE"/>
    <property type="match status" value="1"/>
</dbReference>
<dbReference type="EC" id="4.2.1.96" evidence="3"/>
<organism evidence="6 7">
    <name type="scientific">Candida albicans</name>
    <name type="common">Yeast</name>
    <dbReference type="NCBI Taxonomy" id="5476"/>
    <lineage>
        <taxon>Eukaryota</taxon>
        <taxon>Fungi</taxon>
        <taxon>Dikarya</taxon>
        <taxon>Ascomycota</taxon>
        <taxon>Saccharomycotina</taxon>
        <taxon>Pichiomycetes</taxon>
        <taxon>Debaryomycetaceae</taxon>
        <taxon>Candida/Lodderomyces clade</taxon>
        <taxon>Candida</taxon>
    </lineage>
</organism>
<evidence type="ECO:0000256" key="4">
    <source>
        <dbReference type="ARBA" id="ARBA00023239"/>
    </source>
</evidence>